<accession>A0ABR8MPF4</accession>
<keyword evidence="3" id="KW-1185">Reference proteome</keyword>
<dbReference type="CDD" id="cd04301">
    <property type="entry name" value="NAT_SF"/>
    <property type="match status" value="1"/>
</dbReference>
<sequence>MNIRIGSEEDLDMLAAMNKQLIEDERHDNPMDIPQLRERMQSFIEGSYAAYIFEAEDTVLGYALVDHSRSPLYLRQFFISRSSRGQGNGKAAFRALTQFLGTDDLDIEVMHWNEQGYRFWKSLGFQERSVYMRRSHSFDSVSDKTNVSGDD</sequence>
<dbReference type="EMBL" id="JACXZA010000001">
    <property type="protein sequence ID" value="MBD3917873.1"/>
    <property type="molecule type" value="Genomic_DNA"/>
</dbReference>
<evidence type="ECO:0000259" key="1">
    <source>
        <dbReference type="PROSITE" id="PS51186"/>
    </source>
</evidence>
<proteinExistence type="predicted"/>
<reference evidence="2 3" key="1">
    <citation type="submission" date="2020-09" db="EMBL/GenBank/DDBJ databases">
        <title>Paenibacillus sp. strain PR3 16S rRNA gene Genome sequencing and assembly.</title>
        <authorList>
            <person name="Kim J."/>
        </authorList>
    </citation>
    <scope>NUCLEOTIDE SEQUENCE [LARGE SCALE GENOMIC DNA]</scope>
    <source>
        <strain evidence="2 3">PR3</strain>
    </source>
</reference>
<organism evidence="2 3">
    <name type="scientific">Paenibacillus terricola</name>
    <dbReference type="NCBI Taxonomy" id="2763503"/>
    <lineage>
        <taxon>Bacteria</taxon>
        <taxon>Bacillati</taxon>
        <taxon>Bacillota</taxon>
        <taxon>Bacilli</taxon>
        <taxon>Bacillales</taxon>
        <taxon>Paenibacillaceae</taxon>
        <taxon>Paenibacillus</taxon>
    </lineage>
</organism>
<comment type="caution">
    <text evidence="2">The sequence shown here is derived from an EMBL/GenBank/DDBJ whole genome shotgun (WGS) entry which is preliminary data.</text>
</comment>
<dbReference type="Pfam" id="PF00583">
    <property type="entry name" value="Acetyltransf_1"/>
    <property type="match status" value="1"/>
</dbReference>
<name>A0ABR8MPF4_9BACL</name>
<feature type="domain" description="N-acetyltransferase" evidence="1">
    <location>
        <begin position="1"/>
        <end position="148"/>
    </location>
</feature>
<gene>
    <name evidence="2" type="ORF">H8B09_03840</name>
</gene>
<dbReference type="Gene3D" id="3.40.630.30">
    <property type="match status" value="1"/>
</dbReference>
<dbReference type="InterPro" id="IPR016181">
    <property type="entry name" value="Acyl_CoA_acyltransferase"/>
</dbReference>
<protein>
    <submittedName>
        <fullName evidence="2">GNAT family N-acetyltransferase</fullName>
    </submittedName>
</protein>
<dbReference type="RefSeq" id="WP_191202129.1">
    <property type="nucleotide sequence ID" value="NZ_JACXZA010000001.1"/>
</dbReference>
<dbReference type="InterPro" id="IPR000182">
    <property type="entry name" value="GNAT_dom"/>
</dbReference>
<dbReference type="SUPFAM" id="SSF55729">
    <property type="entry name" value="Acyl-CoA N-acyltransferases (Nat)"/>
    <property type="match status" value="1"/>
</dbReference>
<dbReference type="PROSITE" id="PS51186">
    <property type="entry name" value="GNAT"/>
    <property type="match status" value="1"/>
</dbReference>
<dbReference type="Proteomes" id="UP000609346">
    <property type="component" value="Unassembled WGS sequence"/>
</dbReference>
<evidence type="ECO:0000313" key="3">
    <source>
        <dbReference type="Proteomes" id="UP000609346"/>
    </source>
</evidence>
<evidence type="ECO:0000313" key="2">
    <source>
        <dbReference type="EMBL" id="MBD3917873.1"/>
    </source>
</evidence>